<dbReference type="EnsemblPlants" id="AUR62016485-RA">
    <property type="protein sequence ID" value="AUR62016485-RA:cds"/>
    <property type="gene ID" value="AUR62016485"/>
</dbReference>
<dbReference type="GO" id="GO:0031146">
    <property type="term" value="P:SCF-dependent proteasomal ubiquitin-dependent protein catabolic process"/>
    <property type="evidence" value="ECO:0007669"/>
    <property type="project" value="TreeGrafter"/>
</dbReference>
<dbReference type="SUPFAM" id="SSF52047">
    <property type="entry name" value="RNI-like"/>
    <property type="match status" value="1"/>
</dbReference>
<keyword evidence="2" id="KW-1185">Reference proteome</keyword>
<name>A0A803LNF6_CHEQI</name>
<reference evidence="1" key="1">
    <citation type="journal article" date="2017" name="Nature">
        <title>The genome of Chenopodium quinoa.</title>
        <authorList>
            <person name="Jarvis D.E."/>
            <person name="Ho Y.S."/>
            <person name="Lightfoot D.J."/>
            <person name="Schmoeckel S.M."/>
            <person name="Li B."/>
            <person name="Borm T.J.A."/>
            <person name="Ohyanagi H."/>
            <person name="Mineta K."/>
            <person name="Michell C.T."/>
            <person name="Saber N."/>
            <person name="Kharbatia N.M."/>
            <person name="Rupper R.R."/>
            <person name="Sharp A.R."/>
            <person name="Dally N."/>
            <person name="Boughton B.A."/>
            <person name="Woo Y.H."/>
            <person name="Gao G."/>
            <person name="Schijlen E.G.W.M."/>
            <person name="Guo X."/>
            <person name="Momin A.A."/>
            <person name="Negrao S."/>
            <person name="Al-Babili S."/>
            <person name="Gehring C."/>
            <person name="Roessner U."/>
            <person name="Jung C."/>
            <person name="Murphy K."/>
            <person name="Arold S.T."/>
            <person name="Gojobori T."/>
            <person name="van der Linden C.G."/>
            <person name="van Loo E.N."/>
            <person name="Jellen E.N."/>
            <person name="Maughan P.J."/>
            <person name="Tester M."/>
        </authorList>
    </citation>
    <scope>NUCLEOTIDE SEQUENCE [LARGE SCALE GENOMIC DNA]</scope>
    <source>
        <strain evidence="1">cv. PI 614886</strain>
    </source>
</reference>
<dbReference type="PANTHER" id="PTHR13318:SF238">
    <property type="entry name" value="F-BOX DOMAIN-CONTAINING PROTEIN"/>
    <property type="match status" value="1"/>
</dbReference>
<proteinExistence type="predicted"/>
<dbReference type="GO" id="GO:0019005">
    <property type="term" value="C:SCF ubiquitin ligase complex"/>
    <property type="evidence" value="ECO:0007669"/>
    <property type="project" value="TreeGrafter"/>
</dbReference>
<dbReference type="Gramene" id="AUR62016485-RA">
    <property type="protein sequence ID" value="AUR62016485-RA:cds"/>
    <property type="gene ID" value="AUR62016485"/>
</dbReference>
<dbReference type="InterPro" id="IPR032675">
    <property type="entry name" value="LRR_dom_sf"/>
</dbReference>
<reference evidence="1" key="2">
    <citation type="submission" date="2021-03" db="UniProtKB">
        <authorList>
            <consortium name="EnsemblPlants"/>
        </authorList>
    </citation>
    <scope>IDENTIFICATION</scope>
</reference>
<gene>
    <name evidence="1" type="primary">LOC110703125</name>
</gene>
<dbReference type="Gene3D" id="3.80.10.10">
    <property type="entry name" value="Ribonuclease Inhibitor"/>
    <property type="match status" value="3"/>
</dbReference>
<evidence type="ECO:0000313" key="1">
    <source>
        <dbReference type="EnsemblPlants" id="AUR62016485-RA:cds"/>
    </source>
</evidence>
<sequence>MIFDRLKHESDQESVSLVCKRFLSITNSLKVSIKIPECTTISTISRLVQRFPNLKQIQFSGFREDLNEAVVAIARSGLDLEELLDMAYDRYQRAVWLEELGSNMKNLKVLRFAGGEGDADLVRVADSFPQLEELHIRDRYKNDNGKIIVATDKGMDYMSLKLKRLRKIVLSDRLYGISDKSLISLSKNCPLLEQIEVTVSGSVTAKGISFLVNNSHHLNSLYLSAHFKIESFGVKGSTDLTNLQSLMLTNVEISDDFLVSIIEARIPIACLFLADCEGYTFSGISRLLQHLSQSLKSLALVSVEFLTNEHIEYLSSFLENLTSIQLRSCSNLSESAFVMITQRCLRLYHFAMTNSSVGREEYIYDGLMKKNRAIKYLDLSLHKNFSPAALKRLLNICPEVEKLDLSHCFLPRDQLNVPFIFECNLYSGISCNRSPAELDLTVSNSVEDYEIDMELELSVLEELIVSYSGINDKLLTKISPRLTHLDLEGCKNVTEKGVKEVVKSCKRLRYLNISYCDKLDFKIIAWILTNRSSLRKLVSTTSYDHRYQDDDNLKLFLQQGCLTNRSSLRKLVSTTSYDHRYQDDDNLKLFLQQGCLVLKGIDYSKLDDLFSTMYVV</sequence>
<dbReference type="SMART" id="SM00367">
    <property type="entry name" value="LRR_CC"/>
    <property type="match status" value="6"/>
</dbReference>
<evidence type="ECO:0000313" key="2">
    <source>
        <dbReference type="Proteomes" id="UP000596660"/>
    </source>
</evidence>
<dbReference type="PANTHER" id="PTHR13318">
    <property type="entry name" value="PARTNER OF PAIRED, ISOFORM B-RELATED"/>
    <property type="match status" value="1"/>
</dbReference>
<protein>
    <submittedName>
        <fullName evidence="1">Uncharacterized protein</fullName>
    </submittedName>
</protein>
<dbReference type="OMA" id="IAWILTN"/>
<accession>A0A803LNF6</accession>
<dbReference type="InterPro" id="IPR006553">
    <property type="entry name" value="Leu-rich_rpt_Cys-con_subtyp"/>
</dbReference>
<dbReference type="AlphaFoldDB" id="A0A803LNF6"/>
<dbReference type="Proteomes" id="UP000596660">
    <property type="component" value="Unplaced"/>
</dbReference>
<organism evidence="1 2">
    <name type="scientific">Chenopodium quinoa</name>
    <name type="common">Quinoa</name>
    <dbReference type="NCBI Taxonomy" id="63459"/>
    <lineage>
        <taxon>Eukaryota</taxon>
        <taxon>Viridiplantae</taxon>
        <taxon>Streptophyta</taxon>
        <taxon>Embryophyta</taxon>
        <taxon>Tracheophyta</taxon>
        <taxon>Spermatophyta</taxon>
        <taxon>Magnoliopsida</taxon>
        <taxon>eudicotyledons</taxon>
        <taxon>Gunneridae</taxon>
        <taxon>Pentapetalae</taxon>
        <taxon>Caryophyllales</taxon>
        <taxon>Chenopodiaceae</taxon>
        <taxon>Chenopodioideae</taxon>
        <taxon>Atripliceae</taxon>
        <taxon>Chenopodium</taxon>
    </lineage>
</organism>